<evidence type="ECO:0000313" key="2">
    <source>
        <dbReference type="EMBL" id="SCQ21433.1"/>
    </source>
</evidence>
<accession>A0A1D3UMY7</accession>
<dbReference type="OrthoDB" id="9805176at2"/>
<name>A0A1D3UMY7_TANFO</name>
<sequence length="243" mass="27999">MIKTNDFTDYYTKQHANMIKQFEQWFRCVRKSAAPYITSEQSERVHEIALKEYETLIPEIPYIGGKKVAGTRNLVGSVILLAYIRAFEKEGLSERVIGEIVYKSFDAFFARIPAVFGTLAGKLMFVPWYVKKRKKTMERVAALPYTEGFVSSFVPCVDGSFVFGQDVSECAIHKFYVKHDARKYVPYLCLGDYPMFRRLNIGFFRTKTIGHGDAVCDFRFKKGKTESGWPPENLAEWQGSREN</sequence>
<dbReference type="EMBL" id="FMMM01000054">
    <property type="protein sequence ID" value="SCQ21433.1"/>
    <property type="molecule type" value="Genomic_DNA"/>
</dbReference>
<keyword evidence="1" id="KW-0812">Transmembrane</keyword>
<evidence type="ECO:0000313" key="3">
    <source>
        <dbReference type="Proteomes" id="UP000182057"/>
    </source>
</evidence>
<feature type="transmembrane region" description="Helical" evidence="1">
    <location>
        <begin position="108"/>
        <end position="130"/>
    </location>
</feature>
<dbReference type="RefSeq" id="WP_046824889.1">
    <property type="nucleotide sequence ID" value="NZ_CBDEMX010000131.1"/>
</dbReference>
<reference evidence="2 3" key="1">
    <citation type="submission" date="2016-09" db="EMBL/GenBank/DDBJ databases">
        <authorList>
            <person name="Capua I."/>
            <person name="De Benedictis P."/>
            <person name="Joannis T."/>
            <person name="Lombin L.H."/>
            <person name="Cattoli G."/>
        </authorList>
    </citation>
    <scope>NUCLEOTIDE SEQUENCE [LARGE SCALE GENOMIC DNA]</scope>
    <source>
        <strain evidence="2 3">UB20</strain>
    </source>
</reference>
<gene>
    <name evidence="2" type="ORF">TFUB20_01368</name>
</gene>
<dbReference type="Proteomes" id="UP000182057">
    <property type="component" value="Unassembled WGS sequence"/>
</dbReference>
<evidence type="ECO:0008006" key="4">
    <source>
        <dbReference type="Google" id="ProtNLM"/>
    </source>
</evidence>
<keyword evidence="1" id="KW-1133">Transmembrane helix</keyword>
<keyword evidence="1" id="KW-0472">Membrane</keyword>
<organism evidence="2 3">
    <name type="scientific">Tannerella forsythia</name>
    <name type="common">Bacteroides forsythus</name>
    <dbReference type="NCBI Taxonomy" id="28112"/>
    <lineage>
        <taxon>Bacteria</taxon>
        <taxon>Pseudomonadati</taxon>
        <taxon>Bacteroidota</taxon>
        <taxon>Bacteroidia</taxon>
        <taxon>Bacteroidales</taxon>
        <taxon>Tannerellaceae</taxon>
        <taxon>Tannerella</taxon>
    </lineage>
</organism>
<dbReference type="InterPro" id="IPR026002">
    <property type="entry name" value="ATC_hydrolase-like"/>
</dbReference>
<protein>
    <recommendedName>
        <fullName evidence="4">L-2-amino-thiazoline-4-carboxylic acid hydrolase</fullName>
    </recommendedName>
</protein>
<dbReference type="AlphaFoldDB" id="A0A1D3UMY7"/>
<dbReference type="Pfam" id="PF14196">
    <property type="entry name" value="ATC_hydrolase"/>
    <property type="match status" value="1"/>
</dbReference>
<proteinExistence type="predicted"/>
<evidence type="ECO:0000256" key="1">
    <source>
        <dbReference type="SAM" id="Phobius"/>
    </source>
</evidence>